<evidence type="ECO:0000313" key="2">
    <source>
        <dbReference type="Proteomes" id="UP001519460"/>
    </source>
</evidence>
<gene>
    <name evidence="1" type="ORF">BaRGS_00025813</name>
</gene>
<protein>
    <submittedName>
        <fullName evidence="1">Uncharacterized protein</fullName>
    </submittedName>
</protein>
<reference evidence="1 2" key="1">
    <citation type="journal article" date="2023" name="Sci. Data">
        <title>Genome assembly of the Korean intertidal mud-creeper Batillaria attramentaria.</title>
        <authorList>
            <person name="Patra A.K."/>
            <person name="Ho P.T."/>
            <person name="Jun S."/>
            <person name="Lee S.J."/>
            <person name="Kim Y."/>
            <person name="Won Y.J."/>
        </authorList>
    </citation>
    <scope>NUCLEOTIDE SEQUENCE [LARGE SCALE GENOMIC DNA]</scope>
    <source>
        <strain evidence="1">Wonlab-2016</strain>
    </source>
</reference>
<sequence>TLRTGRREDHAVVNDRYVHRRAMQAYCTFHACLPPSFSLSLFPSGTHRLWSLKTPNPLPVPVPVPPGKSRKTVGDLEGAADKVLICALGGGSAALGWRRRVWNSGGTGSLSWSLLKLPCDAALWLQQDVDSGRLQKKKWLGELWPAMPDGLQH</sequence>
<dbReference type="AlphaFoldDB" id="A0ABD0K723"/>
<name>A0ABD0K723_9CAEN</name>
<feature type="non-terminal residue" evidence="1">
    <location>
        <position position="1"/>
    </location>
</feature>
<dbReference type="EMBL" id="JACVVK020000236">
    <property type="protein sequence ID" value="KAK7482913.1"/>
    <property type="molecule type" value="Genomic_DNA"/>
</dbReference>
<accession>A0ABD0K723</accession>
<proteinExistence type="predicted"/>
<dbReference type="Proteomes" id="UP001519460">
    <property type="component" value="Unassembled WGS sequence"/>
</dbReference>
<evidence type="ECO:0000313" key="1">
    <source>
        <dbReference type="EMBL" id="KAK7482913.1"/>
    </source>
</evidence>
<organism evidence="1 2">
    <name type="scientific">Batillaria attramentaria</name>
    <dbReference type="NCBI Taxonomy" id="370345"/>
    <lineage>
        <taxon>Eukaryota</taxon>
        <taxon>Metazoa</taxon>
        <taxon>Spiralia</taxon>
        <taxon>Lophotrochozoa</taxon>
        <taxon>Mollusca</taxon>
        <taxon>Gastropoda</taxon>
        <taxon>Caenogastropoda</taxon>
        <taxon>Sorbeoconcha</taxon>
        <taxon>Cerithioidea</taxon>
        <taxon>Batillariidae</taxon>
        <taxon>Batillaria</taxon>
    </lineage>
</organism>
<comment type="caution">
    <text evidence="1">The sequence shown here is derived from an EMBL/GenBank/DDBJ whole genome shotgun (WGS) entry which is preliminary data.</text>
</comment>
<keyword evidence="2" id="KW-1185">Reference proteome</keyword>
<feature type="non-terminal residue" evidence="1">
    <location>
        <position position="153"/>
    </location>
</feature>